<name>A0A383A123_9ZZZZ</name>
<accession>A0A383A123</accession>
<evidence type="ECO:0000313" key="1">
    <source>
        <dbReference type="EMBL" id="SVE01616.1"/>
    </source>
</evidence>
<gene>
    <name evidence="1" type="ORF">METZ01_LOCUS454470</name>
</gene>
<dbReference type="AlphaFoldDB" id="A0A383A123"/>
<reference evidence="1" key="1">
    <citation type="submission" date="2018-05" db="EMBL/GenBank/DDBJ databases">
        <authorList>
            <person name="Lanie J.A."/>
            <person name="Ng W.-L."/>
            <person name="Kazmierczak K.M."/>
            <person name="Andrzejewski T.M."/>
            <person name="Davidsen T.M."/>
            <person name="Wayne K.J."/>
            <person name="Tettelin H."/>
            <person name="Glass J.I."/>
            <person name="Rusch D."/>
            <person name="Podicherti R."/>
            <person name="Tsui H.-C.T."/>
            <person name="Winkler M.E."/>
        </authorList>
    </citation>
    <scope>NUCLEOTIDE SEQUENCE</scope>
</reference>
<sequence length="236" mass="26349">MDSPSKDNILCRLHLNAVLFALEDLVAVVPEAKQILSKESFSIAFTTSSKLKSVVKFQDGKCEFIGAMDEPGAIKIHYLSERHLNRTFTQSGFTLPLLTSGFFKLKQLIIFKRLSTLLNKSLQPDASSLEETTFRSKHLKILLGLMLAAIKELSENEPFSRDLLKSTPEGLAFFSIRDDDISGWLQWKDGKVNYGKGDSPYPPDARIVFEDSAIALAAFHNKIINMAEIGLGQLRI</sequence>
<feature type="non-terminal residue" evidence="1">
    <location>
        <position position="1"/>
    </location>
</feature>
<feature type="non-terminal residue" evidence="1">
    <location>
        <position position="236"/>
    </location>
</feature>
<protein>
    <submittedName>
        <fullName evidence="1">Uncharacterized protein</fullName>
    </submittedName>
</protein>
<organism evidence="1">
    <name type="scientific">marine metagenome</name>
    <dbReference type="NCBI Taxonomy" id="408172"/>
    <lineage>
        <taxon>unclassified sequences</taxon>
        <taxon>metagenomes</taxon>
        <taxon>ecological metagenomes</taxon>
    </lineage>
</organism>
<dbReference type="EMBL" id="UINC01188408">
    <property type="protein sequence ID" value="SVE01616.1"/>
    <property type="molecule type" value="Genomic_DNA"/>
</dbReference>
<proteinExistence type="predicted"/>